<evidence type="ECO:0000256" key="4">
    <source>
        <dbReference type="ARBA" id="ARBA00023136"/>
    </source>
</evidence>
<reference evidence="5" key="1">
    <citation type="submission" date="2015-11" db="EMBL/GenBank/DDBJ databases">
        <title>De novo transcriptome assembly of four potential Pierce s Disease insect vectors from Arizona vineyards.</title>
        <authorList>
            <person name="Tassone E.E."/>
        </authorList>
    </citation>
    <scope>NUCLEOTIDE SEQUENCE</scope>
</reference>
<evidence type="ECO:0000256" key="3">
    <source>
        <dbReference type="ARBA" id="ARBA00022989"/>
    </source>
</evidence>
<dbReference type="InterPro" id="IPR036259">
    <property type="entry name" value="MFS_trans_sf"/>
</dbReference>
<sequence>MPFLAVVVVAFCEVWCHYTLLTQLPMFMKDTLEFQLAEAGFVSSLPYIATGVVSNIGGGISDWLRNSQTLTTGQTTKLLVCGPILIQAVFLTLAGHPETPVSVVACIVIAVAMEGFA</sequence>
<dbReference type="EMBL" id="GEBQ01019547">
    <property type="protein sequence ID" value="JAT20430.1"/>
    <property type="molecule type" value="Transcribed_RNA"/>
</dbReference>
<keyword evidence="3" id="KW-1133">Transmembrane helix</keyword>
<dbReference type="InterPro" id="IPR050382">
    <property type="entry name" value="MFS_Na/Anion_cotransporter"/>
</dbReference>
<dbReference type="PANTHER" id="PTHR11662">
    <property type="entry name" value="SOLUTE CARRIER FAMILY 17"/>
    <property type="match status" value="1"/>
</dbReference>
<protein>
    <recommendedName>
        <fullName evidence="6">Major facilitator superfamily (MFS) profile domain-containing protein</fullName>
    </recommendedName>
</protein>
<evidence type="ECO:0000256" key="2">
    <source>
        <dbReference type="ARBA" id="ARBA00022692"/>
    </source>
</evidence>
<gene>
    <name evidence="5" type="ORF">g.6960</name>
</gene>
<keyword evidence="4" id="KW-0472">Membrane</keyword>
<dbReference type="AlphaFoldDB" id="A0A1B6L9Q2"/>
<keyword evidence="2" id="KW-0812">Transmembrane</keyword>
<organism evidence="5">
    <name type="scientific">Graphocephala atropunctata</name>
    <dbReference type="NCBI Taxonomy" id="36148"/>
    <lineage>
        <taxon>Eukaryota</taxon>
        <taxon>Metazoa</taxon>
        <taxon>Ecdysozoa</taxon>
        <taxon>Arthropoda</taxon>
        <taxon>Hexapoda</taxon>
        <taxon>Insecta</taxon>
        <taxon>Pterygota</taxon>
        <taxon>Neoptera</taxon>
        <taxon>Paraneoptera</taxon>
        <taxon>Hemiptera</taxon>
        <taxon>Auchenorrhyncha</taxon>
        <taxon>Membracoidea</taxon>
        <taxon>Cicadellidae</taxon>
        <taxon>Cicadellinae</taxon>
        <taxon>Cicadellini</taxon>
        <taxon>Graphocephala</taxon>
    </lineage>
</organism>
<evidence type="ECO:0008006" key="6">
    <source>
        <dbReference type="Google" id="ProtNLM"/>
    </source>
</evidence>
<dbReference type="SUPFAM" id="SSF103473">
    <property type="entry name" value="MFS general substrate transporter"/>
    <property type="match status" value="1"/>
</dbReference>
<proteinExistence type="predicted"/>
<name>A0A1B6L9Q2_9HEMI</name>
<dbReference type="GO" id="GO:0016020">
    <property type="term" value="C:membrane"/>
    <property type="evidence" value="ECO:0007669"/>
    <property type="project" value="UniProtKB-SubCell"/>
</dbReference>
<feature type="non-terminal residue" evidence="5">
    <location>
        <position position="117"/>
    </location>
</feature>
<dbReference type="GO" id="GO:0006820">
    <property type="term" value="P:monoatomic anion transport"/>
    <property type="evidence" value="ECO:0007669"/>
    <property type="project" value="TreeGrafter"/>
</dbReference>
<accession>A0A1B6L9Q2</accession>
<dbReference type="PANTHER" id="PTHR11662:SF455">
    <property type="entry name" value="GH23975P"/>
    <property type="match status" value="1"/>
</dbReference>
<evidence type="ECO:0000256" key="1">
    <source>
        <dbReference type="ARBA" id="ARBA00004141"/>
    </source>
</evidence>
<comment type="subcellular location">
    <subcellularLocation>
        <location evidence="1">Membrane</location>
        <topology evidence="1">Multi-pass membrane protein</topology>
    </subcellularLocation>
</comment>
<dbReference type="Gene3D" id="1.20.1250.20">
    <property type="entry name" value="MFS general substrate transporter like domains"/>
    <property type="match status" value="1"/>
</dbReference>
<dbReference type="GO" id="GO:0022857">
    <property type="term" value="F:transmembrane transporter activity"/>
    <property type="evidence" value="ECO:0007669"/>
    <property type="project" value="TreeGrafter"/>
</dbReference>
<evidence type="ECO:0000313" key="5">
    <source>
        <dbReference type="EMBL" id="JAT20430.1"/>
    </source>
</evidence>